<accession>A0A914RY81</accession>
<evidence type="ECO:0000313" key="1">
    <source>
        <dbReference type="Proteomes" id="UP000887564"/>
    </source>
</evidence>
<evidence type="ECO:0000313" key="2">
    <source>
        <dbReference type="WBParaSite" id="PEQ_0001128801-mRNA-1"/>
    </source>
</evidence>
<protein>
    <submittedName>
        <fullName evidence="2">Uncharacterized protein</fullName>
    </submittedName>
</protein>
<proteinExistence type="predicted"/>
<organism evidence="1 2">
    <name type="scientific">Parascaris equorum</name>
    <name type="common">Equine roundworm</name>
    <dbReference type="NCBI Taxonomy" id="6256"/>
    <lineage>
        <taxon>Eukaryota</taxon>
        <taxon>Metazoa</taxon>
        <taxon>Ecdysozoa</taxon>
        <taxon>Nematoda</taxon>
        <taxon>Chromadorea</taxon>
        <taxon>Rhabditida</taxon>
        <taxon>Spirurina</taxon>
        <taxon>Ascaridomorpha</taxon>
        <taxon>Ascaridoidea</taxon>
        <taxon>Ascarididae</taxon>
        <taxon>Parascaris</taxon>
    </lineage>
</organism>
<sequence length="63" mass="7462">MERLTIVEKEYSNLRNEHEMLIKRERARSKDKGGSAAVAVLRDKLMAKEKVIEQLVRLKEIFY</sequence>
<dbReference type="WBParaSite" id="PEQ_0001128801-mRNA-1">
    <property type="protein sequence ID" value="PEQ_0001128801-mRNA-1"/>
    <property type="gene ID" value="PEQ_0001128801"/>
</dbReference>
<dbReference type="Proteomes" id="UP000887564">
    <property type="component" value="Unplaced"/>
</dbReference>
<dbReference type="AlphaFoldDB" id="A0A914RY81"/>
<name>A0A914RY81_PAREQ</name>
<reference evidence="2" key="1">
    <citation type="submission" date="2022-11" db="UniProtKB">
        <authorList>
            <consortium name="WormBaseParasite"/>
        </authorList>
    </citation>
    <scope>IDENTIFICATION</scope>
</reference>
<keyword evidence="1" id="KW-1185">Reference proteome</keyword>